<proteinExistence type="predicted"/>
<reference evidence="3 4" key="1">
    <citation type="submission" date="2024-03" db="EMBL/GenBank/DDBJ databases">
        <title>Aureococcus anophagefferens CCMP1851 and Kratosvirus quantuckense: Draft genome of a second virus-susceptible host strain in the model system.</title>
        <authorList>
            <person name="Chase E."/>
            <person name="Truchon A.R."/>
            <person name="Schepens W."/>
            <person name="Wilhelm S.W."/>
        </authorList>
    </citation>
    <scope>NUCLEOTIDE SEQUENCE [LARGE SCALE GENOMIC DNA]</scope>
    <source>
        <strain evidence="3 4">CCMP1851</strain>
    </source>
</reference>
<evidence type="ECO:0000313" key="4">
    <source>
        <dbReference type="Proteomes" id="UP001363151"/>
    </source>
</evidence>
<protein>
    <submittedName>
        <fullName evidence="3">Uncharacterized protein</fullName>
    </submittedName>
</protein>
<accession>A0ABR1G841</accession>
<comment type="caution">
    <text evidence="3">The sequence shown here is derived from an EMBL/GenBank/DDBJ whole genome shotgun (WGS) entry which is preliminary data.</text>
</comment>
<feature type="region of interest" description="Disordered" evidence="1">
    <location>
        <begin position="236"/>
        <end position="264"/>
    </location>
</feature>
<name>A0ABR1G841_AURAN</name>
<feature type="chain" id="PRO_5045286017" evidence="2">
    <location>
        <begin position="17"/>
        <end position="455"/>
    </location>
</feature>
<feature type="compositionally biased region" description="Low complexity" evidence="1">
    <location>
        <begin position="249"/>
        <end position="261"/>
    </location>
</feature>
<sequence length="455" mass="48208">MMLLVVVGFVAAAAGGDPVHRHPGLASSARLHGEVRKLRRDLEPALPPAAREAVDGALAKHASAMVAVDAAAARGDEAGARVLLGTLKKSEGRAKSLFDVGGRRRCRAAGRGRGRGRARSALRATPAALEAATGIAAAEPVWGAPFREMAALFDGEPPLEALGVFLQLPCPKWACRWPRPWAPRARAALDAPPLVGAWLDAVGAAAGELPVFGFGVDRDAGAAKVYAMSQPAMGRPCPTCRSRRRAPRAADAALPRARPTAGGSEAPRMLSLEWVLGSSDVALRQYFVEDLGDDGGAPREPRPLRLARRRGARGRLGRPRARLPRRDRGHRRDAVLRPGVPAARGRRARRLGAKVGLRLDSAPRDGAAEVAAALAAARVDGAAAAAWAAASAGVAHAVSNVQVFYGSIFFYDPWHLHGLVDGYYGYARLHLGAVRRPDVYSYACAYDFHQAYGVW</sequence>
<dbReference type="EMBL" id="JBBJCI010000078">
    <property type="protein sequence ID" value="KAK7249506.1"/>
    <property type="molecule type" value="Genomic_DNA"/>
</dbReference>
<evidence type="ECO:0000256" key="1">
    <source>
        <dbReference type="SAM" id="MobiDB-lite"/>
    </source>
</evidence>
<keyword evidence="4" id="KW-1185">Reference proteome</keyword>
<dbReference type="Proteomes" id="UP001363151">
    <property type="component" value="Unassembled WGS sequence"/>
</dbReference>
<evidence type="ECO:0000313" key="3">
    <source>
        <dbReference type="EMBL" id="KAK7249506.1"/>
    </source>
</evidence>
<feature type="region of interest" description="Disordered" evidence="1">
    <location>
        <begin position="311"/>
        <end position="330"/>
    </location>
</feature>
<evidence type="ECO:0000256" key="2">
    <source>
        <dbReference type="SAM" id="SignalP"/>
    </source>
</evidence>
<gene>
    <name evidence="3" type="ORF">SO694_00049293</name>
</gene>
<feature type="signal peptide" evidence="2">
    <location>
        <begin position="1"/>
        <end position="16"/>
    </location>
</feature>
<organism evidence="3 4">
    <name type="scientific">Aureococcus anophagefferens</name>
    <name type="common">Harmful bloom alga</name>
    <dbReference type="NCBI Taxonomy" id="44056"/>
    <lineage>
        <taxon>Eukaryota</taxon>
        <taxon>Sar</taxon>
        <taxon>Stramenopiles</taxon>
        <taxon>Ochrophyta</taxon>
        <taxon>Pelagophyceae</taxon>
        <taxon>Pelagomonadales</taxon>
        <taxon>Pelagomonadaceae</taxon>
        <taxon>Aureococcus</taxon>
    </lineage>
</organism>
<feature type="compositionally biased region" description="Basic residues" evidence="1">
    <location>
        <begin position="311"/>
        <end position="323"/>
    </location>
</feature>
<keyword evidence="2" id="KW-0732">Signal</keyword>